<proteinExistence type="predicted"/>
<organism evidence="1 2">
    <name type="scientific">Pyrenophora tritici-repentis</name>
    <dbReference type="NCBI Taxonomy" id="45151"/>
    <lineage>
        <taxon>Eukaryota</taxon>
        <taxon>Fungi</taxon>
        <taxon>Dikarya</taxon>
        <taxon>Ascomycota</taxon>
        <taxon>Pezizomycotina</taxon>
        <taxon>Dothideomycetes</taxon>
        <taxon>Pleosporomycetidae</taxon>
        <taxon>Pleosporales</taxon>
        <taxon>Pleosporineae</taxon>
        <taxon>Pleosporaceae</taxon>
        <taxon>Pyrenophora</taxon>
    </lineage>
</organism>
<evidence type="ECO:0000313" key="2">
    <source>
        <dbReference type="Proteomes" id="UP000249757"/>
    </source>
</evidence>
<dbReference type="Proteomes" id="UP000249757">
    <property type="component" value="Unassembled WGS sequence"/>
</dbReference>
<dbReference type="EMBL" id="NRDI02000015">
    <property type="protein sequence ID" value="KAI1510961.1"/>
    <property type="molecule type" value="Genomic_DNA"/>
</dbReference>
<sequence length="265" mass="30684">MTKVLSHLKYQQNQPPFEARQVLECVRIEDPYNAHPDVQVAVTKVKYQVHGTPASCFFYWNQSQESEEKLRRATGTAHDENAESCQYDKQRLQLATKPTDKLNDDTTKEFAALTHFKNGEFTHAPHILGFAVDNTAEEADDTEAMLGGYVVFMLMNKLPGEQITWAKCWSKEEKTREEIRCAFKVALMDVWSVGAWPSDHGMRKVMWDEQEHKCYIVYFEHYTVICEEDPETVIGMVWSDLVLVWSRPPRLGLVWRFFETVVGPV</sequence>
<protein>
    <submittedName>
        <fullName evidence="1">Uncharacterized protein</fullName>
    </submittedName>
</protein>
<accession>A0A922NB46</accession>
<keyword evidence="2" id="KW-1185">Reference proteome</keyword>
<comment type="caution">
    <text evidence="1">The sequence shown here is derived from an EMBL/GenBank/DDBJ whole genome shotgun (WGS) entry which is preliminary data.</text>
</comment>
<gene>
    <name evidence="1" type="ORF">Ptr86124_010082</name>
</gene>
<reference evidence="2" key="1">
    <citation type="journal article" date="2022" name="Microb. Genom.">
        <title>A global pangenome for the wheat fungal pathogen Pyrenophora tritici-repentis and prediction of effector protein structural homology.</title>
        <authorList>
            <person name="Moolhuijzen P.M."/>
            <person name="See P.T."/>
            <person name="Shi G."/>
            <person name="Powell H.R."/>
            <person name="Cockram J."/>
            <person name="Jorgensen L.N."/>
            <person name="Benslimane H."/>
            <person name="Strelkov S.E."/>
            <person name="Turner J."/>
            <person name="Liu Z."/>
            <person name="Moffat C.S."/>
        </authorList>
    </citation>
    <scope>NUCLEOTIDE SEQUENCE [LARGE SCALE GENOMIC DNA]</scope>
</reference>
<dbReference type="AlphaFoldDB" id="A0A922NB46"/>
<name>A0A922NB46_9PLEO</name>
<evidence type="ECO:0000313" key="1">
    <source>
        <dbReference type="EMBL" id="KAI1510961.1"/>
    </source>
</evidence>